<protein>
    <submittedName>
        <fullName evidence="2">REP-associated tyrosine transposase</fullName>
    </submittedName>
</protein>
<dbReference type="EMBL" id="MN079487">
    <property type="protein sequence ID" value="QEA07926.1"/>
    <property type="molecule type" value="Genomic_DNA"/>
</dbReference>
<accession>A0A5B8RH59</accession>
<dbReference type="PANTHER" id="PTHR36966">
    <property type="entry name" value="REP-ASSOCIATED TYROSINE TRANSPOSASE"/>
    <property type="match status" value="1"/>
</dbReference>
<name>A0A5B8RH59_9ZZZZ</name>
<dbReference type="PANTHER" id="PTHR36966:SF1">
    <property type="entry name" value="REP-ASSOCIATED TYROSINE TRANSPOSASE"/>
    <property type="match status" value="1"/>
</dbReference>
<dbReference type="GO" id="GO:0043565">
    <property type="term" value="F:sequence-specific DNA binding"/>
    <property type="evidence" value="ECO:0007669"/>
    <property type="project" value="TreeGrafter"/>
</dbReference>
<feature type="domain" description="Transposase IS200-like" evidence="1">
    <location>
        <begin position="8"/>
        <end position="119"/>
    </location>
</feature>
<dbReference type="SMART" id="SM01321">
    <property type="entry name" value="Y1_Tnp"/>
    <property type="match status" value="1"/>
</dbReference>
<sequence length="164" mass="19185">MRYRRPWIPGGSYFFTVVTYRRRAVLCDAGIRALLGAAIRGTRERRPFRMEAITLLPDHLHCVWTLPPDDADFATRWSLIKRAVTAGAQRGRIWQPRFWEHCIRDEADFRNHLDYVHYNPVRHGLVACPAAWPWSSFHRLVRAGVYPPYWGEQVPSLPPHVGRE</sequence>
<organism evidence="2">
    <name type="scientific">uncultured organism</name>
    <dbReference type="NCBI Taxonomy" id="155900"/>
    <lineage>
        <taxon>unclassified sequences</taxon>
        <taxon>environmental samples</taxon>
    </lineage>
</organism>
<evidence type="ECO:0000313" key="2">
    <source>
        <dbReference type="EMBL" id="QEA07926.1"/>
    </source>
</evidence>
<dbReference type="InterPro" id="IPR052715">
    <property type="entry name" value="RAYT_transposase"/>
</dbReference>
<evidence type="ECO:0000259" key="1">
    <source>
        <dbReference type="SMART" id="SM01321"/>
    </source>
</evidence>
<reference evidence="2" key="1">
    <citation type="submission" date="2019-06" db="EMBL/GenBank/DDBJ databases">
        <authorList>
            <person name="Murdoch R.W."/>
            <person name="Fathepure B."/>
        </authorList>
    </citation>
    <scope>NUCLEOTIDE SEQUENCE</scope>
</reference>
<dbReference type="Gene3D" id="3.30.70.1290">
    <property type="entry name" value="Transposase IS200-like"/>
    <property type="match status" value="1"/>
</dbReference>
<dbReference type="GO" id="GO:0006313">
    <property type="term" value="P:DNA transposition"/>
    <property type="evidence" value="ECO:0007669"/>
    <property type="project" value="InterPro"/>
</dbReference>
<gene>
    <name evidence="2" type="primary">rayT_2</name>
    <name evidence="2" type="ORF">KBTEX_04292</name>
</gene>
<dbReference type="AlphaFoldDB" id="A0A5B8RH59"/>
<dbReference type="NCBIfam" id="NF047646">
    <property type="entry name" value="REP_Tyr_transpos"/>
    <property type="match status" value="1"/>
</dbReference>
<proteinExistence type="predicted"/>
<dbReference type="InterPro" id="IPR036515">
    <property type="entry name" value="Transposase_17_sf"/>
</dbReference>
<dbReference type="SUPFAM" id="SSF143422">
    <property type="entry name" value="Transposase IS200-like"/>
    <property type="match status" value="1"/>
</dbReference>
<dbReference type="GO" id="GO:0004803">
    <property type="term" value="F:transposase activity"/>
    <property type="evidence" value="ECO:0007669"/>
    <property type="project" value="InterPro"/>
</dbReference>
<dbReference type="InterPro" id="IPR002686">
    <property type="entry name" value="Transposase_17"/>
</dbReference>